<dbReference type="Pfam" id="PF04055">
    <property type="entry name" value="Radical_SAM"/>
    <property type="match status" value="1"/>
</dbReference>
<feature type="binding site" evidence="12">
    <location>
        <begin position="267"/>
        <end position="269"/>
    </location>
    <ligand>
        <name>GTP</name>
        <dbReference type="ChEBI" id="CHEBI:37565"/>
    </ligand>
</feature>
<feature type="binding site" evidence="12">
    <location>
        <position position="28"/>
    </location>
    <ligand>
        <name>[4Fe-4S] cluster</name>
        <dbReference type="ChEBI" id="CHEBI:49883"/>
        <label>1</label>
        <note>4Fe-4S-S-AdoMet</note>
    </ligand>
</feature>
<evidence type="ECO:0000256" key="1">
    <source>
        <dbReference type="ARBA" id="ARBA00012167"/>
    </source>
</evidence>
<feature type="binding site" evidence="12">
    <location>
        <position position="24"/>
    </location>
    <ligand>
        <name>[4Fe-4S] cluster</name>
        <dbReference type="ChEBI" id="CHEBI:49883"/>
        <label>1</label>
        <note>4Fe-4S-S-AdoMet</note>
    </ligand>
</feature>
<feature type="binding site" evidence="12">
    <location>
        <position position="121"/>
    </location>
    <ligand>
        <name>S-adenosyl-L-methionine</name>
        <dbReference type="ChEBI" id="CHEBI:59789"/>
    </ligand>
</feature>
<organism evidence="14 15">
    <name type="scientific">Thiospirillum jenense</name>
    <dbReference type="NCBI Taxonomy" id="1653858"/>
    <lineage>
        <taxon>Bacteria</taxon>
        <taxon>Pseudomonadati</taxon>
        <taxon>Pseudomonadota</taxon>
        <taxon>Gammaproteobacteria</taxon>
        <taxon>Chromatiales</taxon>
        <taxon>Chromatiaceae</taxon>
        <taxon>Thiospirillum</taxon>
    </lineage>
</organism>
<dbReference type="InterPro" id="IPR006638">
    <property type="entry name" value="Elp3/MiaA/NifB-like_rSAM"/>
</dbReference>
<comment type="caution">
    <text evidence="14">The sequence shown here is derived from an EMBL/GenBank/DDBJ whole genome shotgun (WGS) entry which is preliminary data.</text>
</comment>
<keyword evidence="2 12" id="KW-0004">4Fe-4S</keyword>
<keyword evidence="5 12" id="KW-0547">Nucleotide-binding</keyword>
<dbReference type="SFLD" id="SFLDG01067">
    <property type="entry name" value="SPASM/twitch_domain_containing"/>
    <property type="match status" value="1"/>
</dbReference>
<dbReference type="PROSITE" id="PS01305">
    <property type="entry name" value="MOAA_NIFB_PQQE"/>
    <property type="match status" value="1"/>
</dbReference>
<feature type="binding site" evidence="12">
    <location>
        <position position="30"/>
    </location>
    <ligand>
        <name>S-adenosyl-L-methionine</name>
        <dbReference type="ChEBI" id="CHEBI:59789"/>
    </ligand>
</feature>
<dbReference type="InterPro" id="IPR013483">
    <property type="entry name" value="MoaA"/>
</dbReference>
<comment type="cofactor">
    <cofactor evidence="12">
        <name>[4Fe-4S] cluster</name>
        <dbReference type="ChEBI" id="CHEBI:49883"/>
    </cofactor>
    <text evidence="12">Binds 2 [4Fe-4S] clusters. Binds 1 [4Fe-4S] cluster coordinated with 3 cysteines and an exchangeable S-adenosyl-L-methionine and 1 [4Fe-4S] cluster coordinated with 3 cysteines and the GTP-derived substrate.</text>
</comment>
<dbReference type="EMBL" id="JABVCQ010000003">
    <property type="protein sequence ID" value="MBB1125038.1"/>
    <property type="molecule type" value="Genomic_DNA"/>
</dbReference>
<dbReference type="HAMAP" id="MF_01225_B">
    <property type="entry name" value="MoaA_B"/>
    <property type="match status" value="1"/>
</dbReference>
<dbReference type="GO" id="GO:0006777">
    <property type="term" value="P:Mo-molybdopterin cofactor biosynthetic process"/>
    <property type="evidence" value="ECO:0007669"/>
    <property type="project" value="UniProtKB-UniRule"/>
</dbReference>
<dbReference type="CDD" id="cd21117">
    <property type="entry name" value="Twitch_MoaA"/>
    <property type="match status" value="1"/>
</dbReference>
<feature type="binding site" evidence="12">
    <location>
        <position position="158"/>
    </location>
    <ligand>
        <name>GTP</name>
        <dbReference type="ChEBI" id="CHEBI:37565"/>
    </ligand>
</feature>
<dbReference type="Pfam" id="PF06463">
    <property type="entry name" value="Mob_synth_C"/>
    <property type="match status" value="1"/>
</dbReference>
<evidence type="ECO:0000313" key="14">
    <source>
        <dbReference type="EMBL" id="MBB1125038.1"/>
    </source>
</evidence>
<evidence type="ECO:0000256" key="12">
    <source>
        <dbReference type="HAMAP-Rule" id="MF_01225"/>
    </source>
</evidence>
<dbReference type="GO" id="GO:0061799">
    <property type="term" value="F:cyclic pyranopterin monophosphate synthase activity"/>
    <property type="evidence" value="ECO:0007669"/>
    <property type="project" value="TreeGrafter"/>
</dbReference>
<dbReference type="InterPro" id="IPR040064">
    <property type="entry name" value="MoaA-like"/>
</dbReference>
<dbReference type="SMART" id="SM00729">
    <property type="entry name" value="Elp3"/>
    <property type="match status" value="1"/>
</dbReference>
<evidence type="ECO:0000256" key="3">
    <source>
        <dbReference type="ARBA" id="ARBA00022691"/>
    </source>
</evidence>
<dbReference type="GO" id="GO:0061798">
    <property type="term" value="F:GTP 3',8'-cyclase activity"/>
    <property type="evidence" value="ECO:0007669"/>
    <property type="project" value="UniProtKB-UniRule"/>
</dbReference>
<dbReference type="EC" id="4.1.99.22" evidence="1 12"/>
<keyword evidence="3 12" id="KW-0949">S-adenosyl-L-methionine</keyword>
<protein>
    <recommendedName>
        <fullName evidence="1 12">GTP 3',8-cyclase</fullName>
        <ecNumber evidence="1 12">4.1.99.22</ecNumber>
    </recommendedName>
    <alternativeName>
        <fullName evidence="12">Molybdenum cofactor biosynthesis protein A</fullName>
    </alternativeName>
</protein>
<accession>A0A839HCP4</accession>
<evidence type="ECO:0000256" key="9">
    <source>
        <dbReference type="ARBA" id="ARBA00023150"/>
    </source>
</evidence>
<comment type="function">
    <text evidence="12">Catalyzes the cyclization of GTP to (8S)-3',8-cyclo-7,8-dihydroguanosine 5'-triphosphate.</text>
</comment>
<feature type="binding site" evidence="12">
    <location>
        <position position="17"/>
    </location>
    <ligand>
        <name>GTP</name>
        <dbReference type="ChEBI" id="CHEBI:37565"/>
    </ligand>
</feature>
<evidence type="ECO:0000256" key="4">
    <source>
        <dbReference type="ARBA" id="ARBA00022723"/>
    </source>
</evidence>
<feature type="binding site" evidence="12">
    <location>
        <position position="31"/>
    </location>
    <ligand>
        <name>[4Fe-4S] cluster</name>
        <dbReference type="ChEBI" id="CHEBI:49883"/>
        <label>1</label>
        <note>4Fe-4S-S-AdoMet</note>
    </ligand>
</feature>
<evidence type="ECO:0000256" key="6">
    <source>
        <dbReference type="ARBA" id="ARBA00023004"/>
    </source>
</evidence>
<dbReference type="GO" id="GO:0005525">
    <property type="term" value="F:GTP binding"/>
    <property type="evidence" value="ECO:0007669"/>
    <property type="project" value="UniProtKB-UniRule"/>
</dbReference>
<feature type="binding site" evidence="12">
    <location>
        <position position="70"/>
    </location>
    <ligand>
        <name>S-adenosyl-L-methionine</name>
        <dbReference type="ChEBI" id="CHEBI:59789"/>
    </ligand>
</feature>
<feature type="binding site" evidence="12">
    <location>
        <position position="262"/>
    </location>
    <ligand>
        <name>[4Fe-4S] cluster</name>
        <dbReference type="ChEBI" id="CHEBI:49883"/>
        <label>2</label>
        <note>4Fe-4S-substrate</note>
    </ligand>
</feature>
<keyword evidence="9 12" id="KW-0501">Molybdenum cofactor biosynthesis</keyword>
<dbReference type="UniPathway" id="UPA00344"/>
<keyword evidence="7 12" id="KW-0411">Iron-sulfur</keyword>
<keyword evidence="15" id="KW-1185">Reference proteome</keyword>
<dbReference type="AlphaFoldDB" id="A0A839HCP4"/>
<dbReference type="InterPro" id="IPR058240">
    <property type="entry name" value="rSAM_sf"/>
</dbReference>
<keyword evidence="6 12" id="KW-0408">Iron</keyword>
<feature type="binding site" evidence="12">
    <location>
        <position position="265"/>
    </location>
    <ligand>
        <name>[4Fe-4S] cluster</name>
        <dbReference type="ChEBI" id="CHEBI:49883"/>
        <label>2</label>
        <note>4Fe-4S-substrate</note>
    </ligand>
</feature>
<dbReference type="InterPro" id="IPR000385">
    <property type="entry name" value="MoaA_NifB_PqqE_Fe-S-bd_CS"/>
</dbReference>
<name>A0A839HCP4_9GAMM</name>
<dbReference type="InterPro" id="IPR013785">
    <property type="entry name" value="Aldolase_TIM"/>
</dbReference>
<keyword evidence="10 12" id="KW-0456">Lyase</keyword>
<dbReference type="SFLD" id="SFLDS00029">
    <property type="entry name" value="Radical_SAM"/>
    <property type="match status" value="1"/>
</dbReference>
<keyword evidence="4 12" id="KW-0479">Metal-binding</keyword>
<comment type="pathway">
    <text evidence="12">Cofactor biosynthesis; molybdopterin biosynthesis.</text>
</comment>
<dbReference type="SFLD" id="SFLDG01386">
    <property type="entry name" value="main_SPASM_domain-containing"/>
    <property type="match status" value="1"/>
</dbReference>
<dbReference type="NCBIfam" id="TIGR02666">
    <property type="entry name" value="moaA"/>
    <property type="match status" value="1"/>
</dbReference>
<dbReference type="CDD" id="cd01335">
    <property type="entry name" value="Radical_SAM"/>
    <property type="match status" value="1"/>
</dbReference>
<dbReference type="SFLD" id="SFLDG01383">
    <property type="entry name" value="cyclic_pyranopterin_phosphate"/>
    <property type="match status" value="1"/>
</dbReference>
<feature type="domain" description="Radical SAM core" evidence="13">
    <location>
        <begin position="8"/>
        <end position="227"/>
    </location>
</feature>
<evidence type="ECO:0000313" key="15">
    <source>
        <dbReference type="Proteomes" id="UP000548632"/>
    </source>
</evidence>
<evidence type="ECO:0000256" key="2">
    <source>
        <dbReference type="ARBA" id="ARBA00022485"/>
    </source>
</evidence>
<evidence type="ECO:0000259" key="13">
    <source>
        <dbReference type="PROSITE" id="PS51918"/>
    </source>
</evidence>
<reference evidence="14 15" key="1">
    <citation type="journal article" date="2020" name="Arch. Microbiol.">
        <title>The genome sequence of the giant phototrophic gammaproteobacterium Thiospirillum jenense gives insight into its physiological properties and phylogenetic relationships.</title>
        <authorList>
            <person name="Imhoff J.F."/>
            <person name="Meyer T.E."/>
            <person name="Kyndt J.A."/>
        </authorList>
    </citation>
    <scope>NUCLEOTIDE SEQUENCE [LARGE SCALE GENOMIC DNA]</scope>
    <source>
        <strain evidence="14 15">DSM 216</strain>
    </source>
</reference>
<keyword evidence="8 12" id="KW-0342">GTP-binding</keyword>
<dbReference type="PANTHER" id="PTHR22960">
    <property type="entry name" value="MOLYBDOPTERIN COFACTOR SYNTHESIS PROTEIN A"/>
    <property type="match status" value="1"/>
</dbReference>
<evidence type="ECO:0000256" key="7">
    <source>
        <dbReference type="ARBA" id="ARBA00023014"/>
    </source>
</evidence>
<dbReference type="InterPro" id="IPR010505">
    <property type="entry name" value="MoaA_twitch"/>
</dbReference>
<dbReference type="PROSITE" id="PS51918">
    <property type="entry name" value="RADICAL_SAM"/>
    <property type="match status" value="1"/>
</dbReference>
<evidence type="ECO:0000256" key="10">
    <source>
        <dbReference type="ARBA" id="ARBA00023239"/>
    </source>
</evidence>
<dbReference type="InterPro" id="IPR007197">
    <property type="entry name" value="rSAM"/>
</dbReference>
<comment type="subunit">
    <text evidence="12">Monomer and homodimer.</text>
</comment>
<feature type="binding site" evidence="12">
    <location>
        <position position="279"/>
    </location>
    <ligand>
        <name>[4Fe-4S] cluster</name>
        <dbReference type="ChEBI" id="CHEBI:49883"/>
        <label>2</label>
        <note>4Fe-4S-substrate</note>
    </ligand>
</feature>
<proteinExistence type="inferred from homology"/>
<evidence type="ECO:0000256" key="8">
    <source>
        <dbReference type="ARBA" id="ARBA00023134"/>
    </source>
</evidence>
<gene>
    <name evidence="12 14" type="primary">moaA</name>
    <name evidence="14" type="ORF">HUK38_02180</name>
</gene>
<comment type="catalytic activity">
    <reaction evidence="11 12">
        <text>GTP + AH2 + S-adenosyl-L-methionine = (8S)-3',8-cyclo-7,8-dihydroguanosine 5'-triphosphate + 5'-deoxyadenosine + L-methionine + A + H(+)</text>
        <dbReference type="Rhea" id="RHEA:49576"/>
        <dbReference type="ChEBI" id="CHEBI:13193"/>
        <dbReference type="ChEBI" id="CHEBI:15378"/>
        <dbReference type="ChEBI" id="CHEBI:17319"/>
        <dbReference type="ChEBI" id="CHEBI:17499"/>
        <dbReference type="ChEBI" id="CHEBI:37565"/>
        <dbReference type="ChEBI" id="CHEBI:57844"/>
        <dbReference type="ChEBI" id="CHEBI:59789"/>
        <dbReference type="ChEBI" id="CHEBI:131766"/>
        <dbReference type="EC" id="4.1.99.22"/>
    </reaction>
</comment>
<dbReference type="SUPFAM" id="SSF102114">
    <property type="entry name" value="Radical SAM enzymes"/>
    <property type="match status" value="1"/>
</dbReference>
<dbReference type="Gene3D" id="3.20.20.70">
    <property type="entry name" value="Aldolase class I"/>
    <property type="match status" value="1"/>
</dbReference>
<dbReference type="PANTHER" id="PTHR22960:SF0">
    <property type="entry name" value="MOLYBDENUM COFACTOR BIOSYNTHESIS PROTEIN 1"/>
    <property type="match status" value="1"/>
</dbReference>
<evidence type="ECO:0000256" key="5">
    <source>
        <dbReference type="ARBA" id="ARBA00022741"/>
    </source>
</evidence>
<evidence type="ECO:0000256" key="11">
    <source>
        <dbReference type="ARBA" id="ARBA00048697"/>
    </source>
</evidence>
<sequence>MTTQLVDSFGRHINYVRLSVTDRCDLRCVYCMSNTVQFLPRDQLLTLEELVRLGRCFTALGVRHFRITGGEPLLRRNVLWLIAQLNTLGSDHQLTLTTNGTQLARHALALKAAGIARINISLDSLQPARFRQLTRCGDLNQVIAGIDAALAAGFQRIKLNSVIVADYNTDEVFDLAAFAIARGLDLSFIEKMPLGAELMERNETANESALDYYPSATIRNRLIQQFELLPTTETTSGPARYWRVAGTQTRIGFISPRSHNFCERCNRMRVTATGQLLPCLGQRDLGIDLRAILRANPNDDAPILHAICAAVAMKPKAHGFDTGNQQPPELSETAPPICTMNRIGG</sequence>
<dbReference type="GO" id="GO:1904047">
    <property type="term" value="F:S-adenosyl-L-methionine binding"/>
    <property type="evidence" value="ECO:0007669"/>
    <property type="project" value="UniProtKB-UniRule"/>
</dbReference>
<feature type="binding site" evidence="12">
    <location>
        <position position="97"/>
    </location>
    <ligand>
        <name>GTP</name>
        <dbReference type="ChEBI" id="CHEBI:37565"/>
    </ligand>
</feature>
<feature type="binding site" evidence="12">
    <location>
        <position position="192"/>
    </location>
    <ligand>
        <name>S-adenosyl-L-methionine</name>
        <dbReference type="ChEBI" id="CHEBI:59789"/>
    </ligand>
</feature>
<feature type="binding site" evidence="12">
    <location>
        <position position="66"/>
    </location>
    <ligand>
        <name>GTP</name>
        <dbReference type="ChEBI" id="CHEBI:37565"/>
    </ligand>
</feature>
<dbReference type="GO" id="GO:0051539">
    <property type="term" value="F:4 iron, 4 sulfur cluster binding"/>
    <property type="evidence" value="ECO:0007669"/>
    <property type="project" value="UniProtKB-UniRule"/>
</dbReference>
<comment type="similarity">
    <text evidence="12">Belongs to the radical SAM superfamily. MoaA family.</text>
</comment>
<dbReference type="GO" id="GO:0046872">
    <property type="term" value="F:metal ion binding"/>
    <property type="evidence" value="ECO:0007669"/>
    <property type="project" value="UniProtKB-KW"/>
</dbReference>
<dbReference type="Proteomes" id="UP000548632">
    <property type="component" value="Unassembled WGS sequence"/>
</dbReference>
<dbReference type="RefSeq" id="WP_182582147.1">
    <property type="nucleotide sequence ID" value="NZ_JABVCQ010000003.1"/>
</dbReference>
<dbReference type="InterPro" id="IPR050105">
    <property type="entry name" value="MoCo_biosynth_MoaA/MoaC"/>
</dbReference>